<sequence length="128" mass="15125">MGQRRDLKELSMYLEEDERIFLYVQSKLDERNGILGVTQNRILFTHKPLMKPAYLDTTSYDSIDYILYTEGTGEGELSIHMNNGDIKYVTSHRLIHLKGVSDIVRMFVNNHQRDLLFRNTFNRKQLLE</sequence>
<evidence type="ECO:0000259" key="1">
    <source>
        <dbReference type="Pfam" id="PF14470"/>
    </source>
</evidence>
<dbReference type="Proteomes" id="UP000027980">
    <property type="component" value="Chromosome"/>
</dbReference>
<dbReference type="AlphaFoldDB" id="A0A075LKP6"/>
<dbReference type="EMBL" id="FOCD01000005">
    <property type="protein sequence ID" value="SEO01170.1"/>
    <property type="molecule type" value="Genomic_DNA"/>
</dbReference>
<dbReference type="Proteomes" id="UP000199735">
    <property type="component" value="Unassembled WGS sequence"/>
</dbReference>
<dbReference type="InterPro" id="IPR039519">
    <property type="entry name" value="YokE-like_PH"/>
</dbReference>
<dbReference type="EMBL" id="CP008876">
    <property type="protein sequence ID" value="AIF67315.1"/>
    <property type="molecule type" value="Genomic_DNA"/>
</dbReference>
<evidence type="ECO:0000313" key="4">
    <source>
        <dbReference type="Proteomes" id="UP000027980"/>
    </source>
</evidence>
<feature type="domain" description="YokE-like PH" evidence="1">
    <location>
        <begin position="14"/>
        <end position="87"/>
    </location>
</feature>
<gene>
    <name evidence="2" type="ORF">GZ22_12120</name>
    <name evidence="3" type="ORF">SAMN04489762_3293</name>
</gene>
<evidence type="ECO:0000313" key="5">
    <source>
        <dbReference type="Proteomes" id="UP000199735"/>
    </source>
</evidence>
<reference evidence="3 5" key="2">
    <citation type="submission" date="2016-10" db="EMBL/GenBank/DDBJ databases">
        <authorList>
            <person name="Varghese N."/>
            <person name="Submissions S."/>
        </authorList>
    </citation>
    <scope>NUCLEOTIDE SEQUENCE [LARGE SCALE GENOMIC DNA]</scope>
    <source>
        <strain evidence="3 5">DSM 21619</strain>
    </source>
</reference>
<organism evidence="2 4">
    <name type="scientific">Terribacillus saccharophilus</name>
    <dbReference type="NCBI Taxonomy" id="361277"/>
    <lineage>
        <taxon>Bacteria</taxon>
        <taxon>Bacillati</taxon>
        <taxon>Bacillota</taxon>
        <taxon>Bacilli</taxon>
        <taxon>Bacillales</taxon>
        <taxon>Bacillaceae</taxon>
        <taxon>Terribacillus</taxon>
    </lineage>
</organism>
<proteinExistence type="predicted"/>
<protein>
    <submittedName>
        <fullName evidence="3">PH domain-containing protein</fullName>
    </submittedName>
</protein>
<accession>A0AAX2EJD1</accession>
<dbReference type="HOGENOM" id="CLU_1958514_0_0_9"/>
<evidence type="ECO:0000313" key="2">
    <source>
        <dbReference type="EMBL" id="AIF67315.1"/>
    </source>
</evidence>
<dbReference type="OrthoDB" id="2965679at2"/>
<name>A0A075LKP6_9BACI</name>
<dbReference type="KEGG" id="tap:GZ22_12120"/>
<reference evidence="2 4" key="1">
    <citation type="submission" date="2014-07" db="EMBL/GenBank/DDBJ databases">
        <title>Complete genome sequence of a moderately halophilic bacterium Terribacillus aidingensis MP602, isolated from Cryptomeria fortunei in Tianmu mountain in China.</title>
        <authorList>
            <person name="Wang Y."/>
            <person name="Lu P."/>
            <person name="Zhang L."/>
        </authorList>
    </citation>
    <scope>NUCLEOTIDE SEQUENCE [LARGE SCALE GENOMIC DNA]</scope>
    <source>
        <strain evidence="2 4">MP602</strain>
    </source>
</reference>
<accession>A0A075LKP6</accession>
<dbReference type="RefSeq" id="WP_038562706.1">
    <property type="nucleotide sequence ID" value="NZ_CP008876.1"/>
</dbReference>
<dbReference type="GeneID" id="34220043"/>
<evidence type="ECO:0000313" key="3">
    <source>
        <dbReference type="EMBL" id="SEO01170.1"/>
    </source>
</evidence>
<dbReference type="Pfam" id="PF14470">
    <property type="entry name" value="bPH_3"/>
    <property type="match status" value="1"/>
</dbReference>